<proteinExistence type="predicted"/>
<feature type="compositionally biased region" description="Basic residues" evidence="1">
    <location>
        <begin position="104"/>
        <end position="113"/>
    </location>
</feature>
<dbReference type="EMBL" id="JARIHO010000057">
    <property type="protein sequence ID" value="KAJ7318587.1"/>
    <property type="molecule type" value="Genomic_DNA"/>
</dbReference>
<feature type="region of interest" description="Disordered" evidence="1">
    <location>
        <begin position="207"/>
        <end position="235"/>
    </location>
</feature>
<evidence type="ECO:0000256" key="1">
    <source>
        <dbReference type="SAM" id="MobiDB-lite"/>
    </source>
</evidence>
<comment type="caution">
    <text evidence="2">The sequence shown here is derived from an EMBL/GenBank/DDBJ whole genome shotgun (WGS) entry which is preliminary data.</text>
</comment>
<gene>
    <name evidence="2" type="ORF">DFH08DRAFT_819864</name>
</gene>
<dbReference type="AlphaFoldDB" id="A0AAD6ZEF8"/>
<organism evidence="2 3">
    <name type="scientific">Mycena albidolilacea</name>
    <dbReference type="NCBI Taxonomy" id="1033008"/>
    <lineage>
        <taxon>Eukaryota</taxon>
        <taxon>Fungi</taxon>
        <taxon>Dikarya</taxon>
        <taxon>Basidiomycota</taxon>
        <taxon>Agaricomycotina</taxon>
        <taxon>Agaricomycetes</taxon>
        <taxon>Agaricomycetidae</taxon>
        <taxon>Agaricales</taxon>
        <taxon>Marasmiineae</taxon>
        <taxon>Mycenaceae</taxon>
        <taxon>Mycena</taxon>
    </lineage>
</organism>
<feature type="compositionally biased region" description="Basic and acidic residues" evidence="1">
    <location>
        <begin position="355"/>
        <end position="364"/>
    </location>
</feature>
<protein>
    <submittedName>
        <fullName evidence="2">Uncharacterized protein</fullName>
    </submittedName>
</protein>
<keyword evidence="3" id="KW-1185">Reference proteome</keyword>
<evidence type="ECO:0000313" key="3">
    <source>
        <dbReference type="Proteomes" id="UP001218218"/>
    </source>
</evidence>
<name>A0AAD6ZEF8_9AGAR</name>
<dbReference type="Proteomes" id="UP001218218">
    <property type="component" value="Unassembled WGS sequence"/>
</dbReference>
<feature type="compositionally biased region" description="Basic and acidic residues" evidence="1">
    <location>
        <begin position="218"/>
        <end position="235"/>
    </location>
</feature>
<evidence type="ECO:0000313" key="2">
    <source>
        <dbReference type="EMBL" id="KAJ7318587.1"/>
    </source>
</evidence>
<feature type="region of interest" description="Disordered" evidence="1">
    <location>
        <begin position="355"/>
        <end position="383"/>
    </location>
</feature>
<reference evidence="2" key="1">
    <citation type="submission" date="2023-03" db="EMBL/GenBank/DDBJ databases">
        <title>Massive genome expansion in bonnet fungi (Mycena s.s.) driven by repeated elements and novel gene families across ecological guilds.</title>
        <authorList>
            <consortium name="Lawrence Berkeley National Laboratory"/>
            <person name="Harder C.B."/>
            <person name="Miyauchi S."/>
            <person name="Viragh M."/>
            <person name="Kuo A."/>
            <person name="Thoen E."/>
            <person name="Andreopoulos B."/>
            <person name="Lu D."/>
            <person name="Skrede I."/>
            <person name="Drula E."/>
            <person name="Henrissat B."/>
            <person name="Morin E."/>
            <person name="Kohler A."/>
            <person name="Barry K."/>
            <person name="LaButti K."/>
            <person name="Morin E."/>
            <person name="Salamov A."/>
            <person name="Lipzen A."/>
            <person name="Mereny Z."/>
            <person name="Hegedus B."/>
            <person name="Baldrian P."/>
            <person name="Stursova M."/>
            <person name="Weitz H."/>
            <person name="Taylor A."/>
            <person name="Grigoriev I.V."/>
            <person name="Nagy L.G."/>
            <person name="Martin F."/>
            <person name="Kauserud H."/>
        </authorList>
    </citation>
    <scope>NUCLEOTIDE SEQUENCE</scope>
    <source>
        <strain evidence="2">CBHHK002</strain>
    </source>
</reference>
<feature type="region of interest" description="Disordered" evidence="1">
    <location>
        <begin position="257"/>
        <end position="280"/>
    </location>
</feature>
<feature type="region of interest" description="Disordered" evidence="1">
    <location>
        <begin position="71"/>
        <end position="126"/>
    </location>
</feature>
<feature type="compositionally biased region" description="Low complexity" evidence="1">
    <location>
        <begin position="91"/>
        <end position="103"/>
    </location>
</feature>
<accession>A0AAD6ZEF8</accession>
<sequence length="383" mass="43353">MTEGAKLWNIEFRFPAQTFMSHGIKHPSGTKQRNRDWQVSLHKLLVQPSFDFGIALEQRLTEQEANSLWDEDHTEHPVDTPDSPPLPPSSSPSGLHPAPLSLSKARHKKKRQQARLSAGTPLKAVHHKRITQAKASALNIALKTTALPHSKPAWVGSHTAEDEPFDFEDVVTPQAKDRLAWRVHISSNPTQLQIAFATTPMSTVEDVPANGSTWTPVEAKKDPKSTRHAEAQERYREKNLETTRAKARERMQRLRANRTPEQILKASENRRSSDADYNEQQKNGAMDIRNAVMLAFLKDKVEGQAEKMKLAFLKDRMEGQEEKSGKAHFSCQKILTAARDSTRGLKSLKEIQAKGGEHIDEKKQGVQRGSRRRREGAEGKWWW</sequence>